<protein>
    <submittedName>
        <fullName evidence="1">3996_t:CDS:1</fullName>
    </submittedName>
</protein>
<keyword evidence="2" id="KW-1185">Reference proteome</keyword>
<organism evidence="1 2">
    <name type="scientific">Scutellospora calospora</name>
    <dbReference type="NCBI Taxonomy" id="85575"/>
    <lineage>
        <taxon>Eukaryota</taxon>
        <taxon>Fungi</taxon>
        <taxon>Fungi incertae sedis</taxon>
        <taxon>Mucoromycota</taxon>
        <taxon>Glomeromycotina</taxon>
        <taxon>Glomeromycetes</taxon>
        <taxon>Diversisporales</taxon>
        <taxon>Gigasporaceae</taxon>
        <taxon>Scutellospora</taxon>
    </lineage>
</organism>
<evidence type="ECO:0000313" key="2">
    <source>
        <dbReference type="Proteomes" id="UP000789860"/>
    </source>
</evidence>
<reference evidence="1" key="1">
    <citation type="submission" date="2021-06" db="EMBL/GenBank/DDBJ databases">
        <authorList>
            <person name="Kallberg Y."/>
            <person name="Tangrot J."/>
            <person name="Rosling A."/>
        </authorList>
    </citation>
    <scope>NUCLEOTIDE SEQUENCE</scope>
    <source>
        <strain evidence="1">AU212A</strain>
    </source>
</reference>
<sequence>LFSITSINIDNFQYCITKAVINPLKFEDTFWNLKDKNGEAIRQMFINNQF</sequence>
<gene>
    <name evidence="1" type="ORF">SCALOS_LOCUS6298</name>
</gene>
<name>A0ACA9MCA9_9GLOM</name>
<feature type="non-terminal residue" evidence="1">
    <location>
        <position position="1"/>
    </location>
</feature>
<dbReference type="EMBL" id="CAJVPM010011752">
    <property type="protein sequence ID" value="CAG8583466.1"/>
    <property type="molecule type" value="Genomic_DNA"/>
</dbReference>
<proteinExistence type="predicted"/>
<comment type="caution">
    <text evidence="1">The sequence shown here is derived from an EMBL/GenBank/DDBJ whole genome shotgun (WGS) entry which is preliminary data.</text>
</comment>
<accession>A0ACA9MCA9</accession>
<evidence type="ECO:0000313" key="1">
    <source>
        <dbReference type="EMBL" id="CAG8583466.1"/>
    </source>
</evidence>
<dbReference type="Proteomes" id="UP000789860">
    <property type="component" value="Unassembled WGS sequence"/>
</dbReference>